<dbReference type="InterPro" id="IPR043729">
    <property type="entry name" value="DUF5672"/>
</dbReference>
<feature type="domain" description="DUF5672" evidence="1">
    <location>
        <begin position="51"/>
        <end position="256"/>
    </location>
</feature>
<gene>
    <name evidence="2" type="ORF">UFOPK1493_02959</name>
</gene>
<dbReference type="Pfam" id="PF18922">
    <property type="entry name" value="DUF5672"/>
    <property type="match status" value="1"/>
</dbReference>
<sequence>MVVFTHRPDVSPWERVGLEQCAAVLGRHDLHLVCPRGMPTDAYEALLPGLRIVHVPPRRMAGYLAYSDLKTSSMLFRHFGERYRFTLCHEPDVFVFRDELDEWCERGFHYVGAPFWKPSPQPGGEPFMPGGGNSGFSLRDNDAHVRVNRTLRLLERPGSFRRAPAGSPWSAELRDLPLVTIKALGIGNSTNEWLRNPYLRWRGNTFYEDVFWSQMVPEVLPWFRVADPMTSLGFSFELEVERCFELAGGRLPVGCHGWYRFALDLWRPHIEALGHVLPDHVEFPPHGSEDG</sequence>
<dbReference type="EMBL" id="CAEZSR010000142">
    <property type="protein sequence ID" value="CAB4579438.1"/>
    <property type="molecule type" value="Genomic_DNA"/>
</dbReference>
<evidence type="ECO:0000313" key="2">
    <source>
        <dbReference type="EMBL" id="CAB4579438.1"/>
    </source>
</evidence>
<protein>
    <submittedName>
        <fullName evidence="2">Unannotated protein</fullName>
    </submittedName>
</protein>
<accession>A0A6J6F3L7</accession>
<organism evidence="2">
    <name type="scientific">freshwater metagenome</name>
    <dbReference type="NCBI Taxonomy" id="449393"/>
    <lineage>
        <taxon>unclassified sequences</taxon>
        <taxon>metagenomes</taxon>
        <taxon>ecological metagenomes</taxon>
    </lineage>
</organism>
<dbReference type="AlphaFoldDB" id="A0A6J6F3L7"/>
<reference evidence="2" key="1">
    <citation type="submission" date="2020-05" db="EMBL/GenBank/DDBJ databases">
        <authorList>
            <person name="Chiriac C."/>
            <person name="Salcher M."/>
            <person name="Ghai R."/>
            <person name="Kavagutti S V."/>
        </authorList>
    </citation>
    <scope>NUCLEOTIDE SEQUENCE</scope>
</reference>
<name>A0A6J6F3L7_9ZZZZ</name>
<proteinExistence type="predicted"/>
<evidence type="ECO:0000259" key="1">
    <source>
        <dbReference type="Pfam" id="PF18922"/>
    </source>
</evidence>